<dbReference type="Proteomes" id="UP000663889">
    <property type="component" value="Unassembled WGS sequence"/>
</dbReference>
<dbReference type="GO" id="GO:0005509">
    <property type="term" value="F:calcium ion binding"/>
    <property type="evidence" value="ECO:0007669"/>
    <property type="project" value="InterPro"/>
</dbReference>
<keyword evidence="1" id="KW-0732">Signal</keyword>
<evidence type="ECO:0000313" key="2">
    <source>
        <dbReference type="EMBL" id="CAF1007618.1"/>
    </source>
</evidence>
<dbReference type="SUPFAM" id="SSF49313">
    <property type="entry name" value="Cadherin-like"/>
    <property type="match status" value="1"/>
</dbReference>
<dbReference type="GO" id="GO:0016020">
    <property type="term" value="C:membrane"/>
    <property type="evidence" value="ECO:0007669"/>
    <property type="project" value="InterPro"/>
</dbReference>
<comment type="caution">
    <text evidence="3">The sequence shown here is derived from an EMBL/GenBank/DDBJ whole genome shotgun (WGS) entry which is preliminary data.</text>
</comment>
<protein>
    <submittedName>
        <fullName evidence="3">Uncharacterized protein</fullName>
    </submittedName>
</protein>
<feature type="chain" id="PRO_5036234622" evidence="1">
    <location>
        <begin position="21"/>
        <end position="134"/>
    </location>
</feature>
<dbReference type="Proteomes" id="UP000663874">
    <property type="component" value="Unassembled WGS sequence"/>
</dbReference>
<sequence length="134" mass="15911">MSSLRILILYIILTIKIIDNKNIYFTQSTYDIWCQENILSNSLFLYPNRIRAGIYHTSNIKSVVYHLIDDDDNNNNGLFHVKTKHLADFYFFILNITRPFDINREYQNIYILHIQANIITTDGNWTEQAKVCIF</sequence>
<dbReference type="InterPro" id="IPR015919">
    <property type="entry name" value="Cadherin-like_sf"/>
</dbReference>
<reference evidence="3" key="1">
    <citation type="submission" date="2021-02" db="EMBL/GenBank/DDBJ databases">
        <authorList>
            <person name="Nowell W R."/>
        </authorList>
    </citation>
    <scope>NUCLEOTIDE SEQUENCE</scope>
</reference>
<evidence type="ECO:0000313" key="4">
    <source>
        <dbReference type="Proteomes" id="UP000663874"/>
    </source>
</evidence>
<proteinExistence type="predicted"/>
<gene>
    <name evidence="3" type="ORF">FNK824_LOCUS12911</name>
    <name evidence="2" type="ORF">SEV965_LOCUS11121</name>
</gene>
<evidence type="ECO:0000256" key="1">
    <source>
        <dbReference type="SAM" id="SignalP"/>
    </source>
</evidence>
<name>A0A818Z703_9BILA</name>
<dbReference type="AlphaFoldDB" id="A0A818Z703"/>
<dbReference type="EMBL" id="CAJOBE010001654">
    <property type="protein sequence ID" value="CAF3762928.1"/>
    <property type="molecule type" value="Genomic_DNA"/>
</dbReference>
<accession>A0A818Z703</accession>
<dbReference type="EMBL" id="CAJNOU010000473">
    <property type="protein sequence ID" value="CAF1007618.1"/>
    <property type="molecule type" value="Genomic_DNA"/>
</dbReference>
<evidence type="ECO:0000313" key="3">
    <source>
        <dbReference type="EMBL" id="CAF3762928.1"/>
    </source>
</evidence>
<organism evidence="3 4">
    <name type="scientific">Rotaria sordida</name>
    <dbReference type="NCBI Taxonomy" id="392033"/>
    <lineage>
        <taxon>Eukaryota</taxon>
        <taxon>Metazoa</taxon>
        <taxon>Spiralia</taxon>
        <taxon>Gnathifera</taxon>
        <taxon>Rotifera</taxon>
        <taxon>Eurotatoria</taxon>
        <taxon>Bdelloidea</taxon>
        <taxon>Philodinida</taxon>
        <taxon>Philodinidae</taxon>
        <taxon>Rotaria</taxon>
    </lineage>
</organism>
<feature type="signal peptide" evidence="1">
    <location>
        <begin position="1"/>
        <end position="20"/>
    </location>
</feature>